<name>A0A0F9MZY5_9ZZZZ</name>
<dbReference type="InterPro" id="IPR006439">
    <property type="entry name" value="HAD-SF_hydro_IA"/>
</dbReference>
<dbReference type="InterPro" id="IPR041492">
    <property type="entry name" value="HAD_2"/>
</dbReference>
<dbReference type="Gene3D" id="3.40.50.1000">
    <property type="entry name" value="HAD superfamily/HAD-like"/>
    <property type="match status" value="1"/>
</dbReference>
<proteinExistence type="predicted"/>
<keyword evidence="1" id="KW-0378">Hydrolase</keyword>
<accession>A0A0F9MZY5</accession>
<dbReference type="NCBIfam" id="TIGR01549">
    <property type="entry name" value="HAD-SF-IA-v1"/>
    <property type="match status" value="1"/>
</dbReference>
<evidence type="ECO:0008006" key="3">
    <source>
        <dbReference type="Google" id="ProtNLM"/>
    </source>
</evidence>
<dbReference type="PANTHER" id="PTHR43316:SF3">
    <property type="entry name" value="HALOACID DEHALOGENASE, TYPE II (AFU_ORTHOLOGUE AFUA_2G07750)-RELATED"/>
    <property type="match status" value="1"/>
</dbReference>
<dbReference type="PANTHER" id="PTHR43316">
    <property type="entry name" value="HYDROLASE, HALOACID DELAHOGENASE-RELATED"/>
    <property type="match status" value="1"/>
</dbReference>
<reference evidence="2" key="1">
    <citation type="journal article" date="2015" name="Nature">
        <title>Complex archaea that bridge the gap between prokaryotes and eukaryotes.</title>
        <authorList>
            <person name="Spang A."/>
            <person name="Saw J.H."/>
            <person name="Jorgensen S.L."/>
            <person name="Zaremba-Niedzwiedzka K."/>
            <person name="Martijn J."/>
            <person name="Lind A.E."/>
            <person name="van Eijk R."/>
            <person name="Schleper C."/>
            <person name="Guy L."/>
            <person name="Ettema T.J."/>
        </authorList>
    </citation>
    <scope>NUCLEOTIDE SEQUENCE</scope>
</reference>
<dbReference type="SUPFAM" id="SSF56784">
    <property type="entry name" value="HAD-like"/>
    <property type="match status" value="1"/>
</dbReference>
<evidence type="ECO:0000256" key="1">
    <source>
        <dbReference type="ARBA" id="ARBA00022801"/>
    </source>
</evidence>
<gene>
    <name evidence="2" type="ORF">LCGC14_1012300</name>
</gene>
<dbReference type="SFLD" id="SFLDS00003">
    <property type="entry name" value="Haloacid_Dehalogenase"/>
    <property type="match status" value="1"/>
</dbReference>
<feature type="non-terminal residue" evidence="2">
    <location>
        <position position="1"/>
    </location>
</feature>
<dbReference type="NCBIfam" id="TIGR01509">
    <property type="entry name" value="HAD-SF-IA-v3"/>
    <property type="match status" value="1"/>
</dbReference>
<dbReference type="EMBL" id="LAZR01003986">
    <property type="protein sequence ID" value="KKN12845.1"/>
    <property type="molecule type" value="Genomic_DNA"/>
</dbReference>
<dbReference type="InterPro" id="IPR051540">
    <property type="entry name" value="S-2-haloacid_dehalogenase"/>
</dbReference>
<comment type="caution">
    <text evidence="2">The sequence shown here is derived from an EMBL/GenBank/DDBJ whole genome shotgun (WGS) entry which is preliminary data.</text>
</comment>
<dbReference type="GO" id="GO:0016787">
    <property type="term" value="F:hydrolase activity"/>
    <property type="evidence" value="ECO:0007669"/>
    <property type="project" value="UniProtKB-KW"/>
</dbReference>
<sequence length="257" mass="30508">FSIIISIMKIKAIIFDFGFTLFYFDNPSVERYNECFKKGLLKSIETLKEKQVWSEHLSDESFIEKFFKKRNECFRESFKTKTEFSTSKIYHDVLESLDEVNLDDDTYEKLAEIYHSYEGKEWKPFPTTKETLDKLSKYEDLKLAVLSNHPNHKMVENSLKEYDLFSYFDVIVTSDEFGRRKPDPNIFLYTLDKLGLRDQTDSVIMCGDDYADIIGAQRANLQSVLVERKYKFPYERELNISNLRRIDNISEILNFIE</sequence>
<dbReference type="InterPro" id="IPR036412">
    <property type="entry name" value="HAD-like_sf"/>
</dbReference>
<dbReference type="SFLD" id="SFLDG01129">
    <property type="entry name" value="C1.5:_HAD__Beta-PGM__Phosphata"/>
    <property type="match status" value="1"/>
</dbReference>
<protein>
    <recommendedName>
        <fullName evidence="3">HAD family hydrolase</fullName>
    </recommendedName>
</protein>
<dbReference type="InterPro" id="IPR023214">
    <property type="entry name" value="HAD_sf"/>
</dbReference>
<dbReference type="PRINTS" id="PR00413">
    <property type="entry name" value="HADHALOGNASE"/>
</dbReference>
<dbReference type="AlphaFoldDB" id="A0A0F9MZY5"/>
<dbReference type="Pfam" id="PF13419">
    <property type="entry name" value="HAD_2"/>
    <property type="match status" value="1"/>
</dbReference>
<evidence type="ECO:0000313" key="2">
    <source>
        <dbReference type="EMBL" id="KKN12845.1"/>
    </source>
</evidence>
<organism evidence="2">
    <name type="scientific">marine sediment metagenome</name>
    <dbReference type="NCBI Taxonomy" id="412755"/>
    <lineage>
        <taxon>unclassified sequences</taxon>
        <taxon>metagenomes</taxon>
        <taxon>ecological metagenomes</taxon>
    </lineage>
</organism>